<dbReference type="SUPFAM" id="SSF49785">
    <property type="entry name" value="Galactose-binding domain-like"/>
    <property type="match status" value="1"/>
</dbReference>
<dbReference type="PANTHER" id="PTHR37322:SF3">
    <property type="entry name" value="CHONDROITIN SULFATE ABC EXOLYASE"/>
    <property type="match status" value="1"/>
</dbReference>
<feature type="signal peptide" evidence="3">
    <location>
        <begin position="1"/>
        <end position="24"/>
    </location>
</feature>
<comment type="caution">
    <text evidence="7">The sequence shown here is derived from an EMBL/GenBank/DDBJ whole genome shotgun (WGS) entry which is preliminary data.</text>
</comment>
<evidence type="ECO:0000256" key="2">
    <source>
        <dbReference type="ARBA" id="ARBA00023239"/>
    </source>
</evidence>
<dbReference type="InterPro" id="IPR008979">
    <property type="entry name" value="Galactose-bd-like_sf"/>
</dbReference>
<keyword evidence="3" id="KW-0732">Signal</keyword>
<organism evidence="7 8">
    <name type="scientific">Algisphaera agarilytica</name>
    <dbReference type="NCBI Taxonomy" id="1385975"/>
    <lineage>
        <taxon>Bacteria</taxon>
        <taxon>Pseudomonadati</taxon>
        <taxon>Planctomycetota</taxon>
        <taxon>Phycisphaerae</taxon>
        <taxon>Phycisphaerales</taxon>
        <taxon>Phycisphaeraceae</taxon>
        <taxon>Algisphaera</taxon>
    </lineage>
</organism>
<dbReference type="Gene3D" id="1.50.10.100">
    <property type="entry name" value="Chondroitin AC/alginate lyase"/>
    <property type="match status" value="1"/>
</dbReference>
<dbReference type="Pfam" id="PF02278">
    <property type="entry name" value="Lyase_8"/>
    <property type="match status" value="1"/>
</dbReference>
<dbReference type="Gene3D" id="2.70.98.10">
    <property type="match status" value="1"/>
</dbReference>
<dbReference type="GO" id="GO:0030246">
    <property type="term" value="F:carbohydrate binding"/>
    <property type="evidence" value="ECO:0007669"/>
    <property type="project" value="InterPro"/>
</dbReference>
<dbReference type="InterPro" id="IPR011013">
    <property type="entry name" value="Gal_mutarotase_sf_dom"/>
</dbReference>
<dbReference type="InterPro" id="IPR015176">
    <property type="entry name" value="Lyase_N"/>
</dbReference>
<feature type="domain" description="Lyase catalytic" evidence="6">
    <location>
        <begin position="244"/>
        <end position="541"/>
    </location>
</feature>
<accession>A0A7X0H526</accession>
<dbReference type="InterPro" id="IPR039174">
    <property type="entry name" value="Chondroitin_ABC_lyase"/>
</dbReference>
<evidence type="ECO:0000313" key="7">
    <source>
        <dbReference type="EMBL" id="MBB6429172.1"/>
    </source>
</evidence>
<dbReference type="GO" id="GO:0016837">
    <property type="term" value="F:carbon-oxygen lyase activity, acting on polysaccharides"/>
    <property type="evidence" value="ECO:0007669"/>
    <property type="project" value="UniProtKB-ARBA"/>
</dbReference>
<dbReference type="EMBL" id="JACHGY010000001">
    <property type="protein sequence ID" value="MBB6429172.1"/>
    <property type="molecule type" value="Genomic_DNA"/>
</dbReference>
<dbReference type="GO" id="GO:0005576">
    <property type="term" value="C:extracellular region"/>
    <property type="evidence" value="ECO:0007669"/>
    <property type="project" value="InterPro"/>
</dbReference>
<proteinExistence type="inferred from homology"/>
<dbReference type="SUPFAM" id="SSF48230">
    <property type="entry name" value="Chondroitin AC/alginate lyase"/>
    <property type="match status" value="1"/>
</dbReference>
<evidence type="ECO:0000259" key="5">
    <source>
        <dbReference type="Pfam" id="PF09092"/>
    </source>
</evidence>
<comment type="similarity">
    <text evidence="1">Belongs to the polysaccharide lyase 8 family.</text>
</comment>
<dbReference type="InterPro" id="IPR008929">
    <property type="entry name" value="Chondroitin_lyas"/>
</dbReference>
<dbReference type="InterPro" id="IPR014718">
    <property type="entry name" value="GH-type_carb-bd"/>
</dbReference>
<dbReference type="Pfam" id="PF09093">
    <property type="entry name" value="Lyase_catalyt"/>
    <property type="match status" value="1"/>
</dbReference>
<dbReference type="SUPFAM" id="SSF49863">
    <property type="entry name" value="Hyaluronate lyase-like, C-terminal domain"/>
    <property type="match status" value="1"/>
</dbReference>
<dbReference type="Gene3D" id="2.60.220.10">
    <property type="entry name" value="Polysaccharide lyase family 8-like, C-terminal"/>
    <property type="match status" value="1"/>
</dbReference>
<dbReference type="Gene3D" id="2.60.120.430">
    <property type="entry name" value="Galactose-binding lectin"/>
    <property type="match status" value="1"/>
</dbReference>
<dbReference type="Proteomes" id="UP000541810">
    <property type="component" value="Unassembled WGS sequence"/>
</dbReference>
<gene>
    <name evidence="7" type="ORF">HNQ40_000978</name>
</gene>
<keyword evidence="2" id="KW-0456">Lyase</keyword>
<dbReference type="RefSeq" id="WP_184676759.1">
    <property type="nucleotide sequence ID" value="NZ_JACHGY010000001.1"/>
</dbReference>
<feature type="domain" description="Lyase N-terminal" evidence="5">
    <location>
        <begin position="39"/>
        <end position="216"/>
    </location>
</feature>
<evidence type="ECO:0000259" key="6">
    <source>
        <dbReference type="Pfam" id="PF09093"/>
    </source>
</evidence>
<dbReference type="GO" id="GO:0006027">
    <property type="term" value="P:glycosaminoglycan catabolic process"/>
    <property type="evidence" value="ECO:0007669"/>
    <property type="project" value="InterPro"/>
</dbReference>
<dbReference type="InterPro" id="IPR011071">
    <property type="entry name" value="Lyase_8-like_C"/>
</dbReference>
<name>A0A7X0H526_9BACT</name>
<dbReference type="Pfam" id="PF09092">
    <property type="entry name" value="Lyase_N"/>
    <property type="match status" value="1"/>
</dbReference>
<reference evidence="7 8" key="1">
    <citation type="submission" date="2020-08" db="EMBL/GenBank/DDBJ databases">
        <title>Genomic Encyclopedia of Type Strains, Phase IV (KMG-IV): sequencing the most valuable type-strain genomes for metagenomic binning, comparative biology and taxonomic classification.</title>
        <authorList>
            <person name="Goeker M."/>
        </authorList>
    </citation>
    <scope>NUCLEOTIDE SEQUENCE [LARGE SCALE GENOMIC DNA]</scope>
    <source>
        <strain evidence="7 8">DSM 103725</strain>
    </source>
</reference>
<evidence type="ECO:0000256" key="3">
    <source>
        <dbReference type="SAM" id="SignalP"/>
    </source>
</evidence>
<sequence>MDPRMRILSLFTPALLLAMSTAHTQAAATTSDPSPRKIMESFEDGIPAHVTSAGGTLSINQDRMKHGNQSLKWDWQGNATLVYDGHLGYRKQQPMKPGDDPEVLMSRADPSQGVLEPPRAFFAWIYNEKPRQQRLRIQFGRGDQADCEFDYNLSFKGWRTIVVGYDRGDMRGTPHPDMDRMTINAPATGSGTFYLDMLGTSVPSNPRTVNANPQLPEIDRHPRLVGQYPHLLFEFSKQTPTFDLLPLDEQSLRDIRTLEQRVEAIWLPDSTRAAWNPSKIEGIRKAFAKFEIRRDGDQIFGRPLMNKNVFGDHFSELGLSQDEWREDVLTWRWDFNAMLLRVARAWQFSEDQAIRLELEQMFIDLFDYGVDQGFAEGAGLGWIHHYSYVIREYAPSMFFMRSVLKKHDRLDEAIAVSKYLHGFNRIYREDVVYDVPGRISANADDLQGLLTQRLLCALLMDDSPEKLRDLRHYSSYLSNISTGYTNALDETFKPDGSLFHHAGHAFGYGGRALYSTVRTLYLLRDTSFAASPESVARIKKCVDSYEQSLFGPAKVASKAFATCRFSNYESPKNFADMADMMEAVLGGDVVHGPDYEGFRMMSYNSVGLKRSGDEWMTTVRGHGKYVYPYESWGTHFFAYPLFIANGYLDVTYPDSIDSLTPEKGIWHPGLDWRRYPGTTAVRLDYDQIICRLNQVRDEGGEYLFSDQPFVGGVETSYGAGVFVFPFRGHDKYGLESFAGKKTYFFMDNMVVSLGSEITSDIAGHAVETTLFQNALTEGHRPVVLNGQAITAYPHQQDLNTEQANWMIDARGTGFWTPPSRDDATLKLSLGDQENPGPHGKEMTTGSFATAWLDHGEVPSNASYQFVMLADTDAQAMTRFAQAMASDSAPAQVLQADANAHVVAFPKAKATAYAVYATEGATLDLGVVRQVSKQATLMTKAEGKQLRLSLADPDLNIYDGQEDRLPDGSRIELSVYEREWFFWPSRPSAVRVTLQGEWDIQSLAQPMETATTQPRIILAEQGKTVVEFTCRDGLSAELVLTPKD</sequence>
<evidence type="ECO:0000313" key="8">
    <source>
        <dbReference type="Proteomes" id="UP000541810"/>
    </source>
</evidence>
<protein>
    <recommendedName>
        <fullName evidence="9">Chondroitin sulfate ABC lyase</fullName>
    </recommendedName>
</protein>
<evidence type="ECO:0008006" key="9">
    <source>
        <dbReference type="Google" id="ProtNLM"/>
    </source>
</evidence>
<keyword evidence="8" id="KW-1185">Reference proteome</keyword>
<evidence type="ECO:0000256" key="1">
    <source>
        <dbReference type="ARBA" id="ARBA00006699"/>
    </source>
</evidence>
<dbReference type="AlphaFoldDB" id="A0A7X0H526"/>
<feature type="chain" id="PRO_5030753816" description="Chondroitin sulfate ABC lyase" evidence="3">
    <location>
        <begin position="25"/>
        <end position="1043"/>
    </location>
</feature>
<evidence type="ECO:0000259" key="4">
    <source>
        <dbReference type="Pfam" id="PF02278"/>
    </source>
</evidence>
<dbReference type="InterPro" id="IPR015177">
    <property type="entry name" value="Lyase_catalyt"/>
</dbReference>
<dbReference type="PANTHER" id="PTHR37322">
    <property type="match status" value="1"/>
</dbReference>
<dbReference type="SUPFAM" id="SSF74650">
    <property type="entry name" value="Galactose mutarotase-like"/>
    <property type="match status" value="1"/>
</dbReference>
<feature type="domain" description="Polysaccharide lyase family 8 central" evidence="4">
    <location>
        <begin position="614"/>
        <end position="870"/>
    </location>
</feature>
<dbReference type="InterPro" id="IPR003159">
    <property type="entry name" value="Lyase_8_central_dom"/>
</dbReference>
<dbReference type="GO" id="GO:0005975">
    <property type="term" value="P:carbohydrate metabolic process"/>
    <property type="evidence" value="ECO:0007669"/>
    <property type="project" value="InterPro"/>
</dbReference>